<evidence type="ECO:0000313" key="3">
    <source>
        <dbReference type="EMBL" id="CEJ07186.1"/>
    </source>
</evidence>
<keyword evidence="2" id="KW-0371">Homeobox</keyword>
<sequence>MYRLNHERQKIQEFRKTIVLKLRDLEPAERSRLIDELTEKTFSIPFSRKRTLSRSLLYQWLKEYRENPDQGKALWPKERKDRDTFRNLGEEQKAALRTWRQENTYRSVSQLREELMAHPETSTPSIPSESTIARYLRSLSLDRHTLRQQASSPATTTAPKSGFPMSLPIRNGSGWRIPKDLISTSSIRLSRRRRGWPSRSYLSTTLPALWLRPGMSLRTMKRGSCTSLGEPWPTMAFPIVCMSTEVLRIWANP</sequence>
<dbReference type="SUPFAM" id="SSF46689">
    <property type="entry name" value="Homeodomain-like"/>
    <property type="match status" value="1"/>
</dbReference>
<dbReference type="GO" id="GO:0003677">
    <property type="term" value="F:DNA binding"/>
    <property type="evidence" value="ECO:0007669"/>
    <property type="project" value="UniProtKB-KW"/>
</dbReference>
<dbReference type="Proteomes" id="UP001071230">
    <property type="component" value="Unassembled WGS sequence"/>
</dbReference>
<gene>
    <name evidence="3" type="ORF">DEACI_1644</name>
    <name evidence="2" type="ORF">DEACI_2036</name>
</gene>
<evidence type="ECO:0000313" key="2">
    <source>
        <dbReference type="EMBL" id="CAA7601370.1"/>
    </source>
</evidence>
<reference evidence="3" key="1">
    <citation type="submission" date="2014-11" db="EMBL/GenBank/DDBJ databases">
        <authorList>
            <person name="Hornung B.V."/>
        </authorList>
    </citation>
    <scope>NUCLEOTIDE SEQUENCE</scope>
    <source>
        <strain evidence="3">INE</strain>
    </source>
</reference>
<dbReference type="EMBL" id="CDGJ01000043">
    <property type="protein sequence ID" value="CEJ07186.1"/>
    <property type="molecule type" value="Genomic_DNA"/>
</dbReference>
<evidence type="ECO:0000256" key="1">
    <source>
        <dbReference type="SAM" id="MobiDB-lite"/>
    </source>
</evidence>
<dbReference type="AlphaFoldDB" id="A0A8S0X552"/>
<name>A0A8S0X552_9FIRM</name>
<dbReference type="EMBL" id="LR746496">
    <property type="protein sequence ID" value="CAA7601370.1"/>
    <property type="molecule type" value="Genomic_DNA"/>
</dbReference>
<dbReference type="Proteomes" id="UP000836597">
    <property type="component" value="Chromosome"/>
</dbReference>
<evidence type="ECO:0000313" key="4">
    <source>
        <dbReference type="Proteomes" id="UP001071230"/>
    </source>
</evidence>
<keyword evidence="2" id="KW-0238">DNA-binding</keyword>
<dbReference type="KEGG" id="aacx:DEACI_2036"/>
<accession>A0A8S0X552</accession>
<protein>
    <submittedName>
        <fullName evidence="2">Homeodomain-like</fullName>
    </submittedName>
</protein>
<dbReference type="InterPro" id="IPR009057">
    <property type="entry name" value="Homeodomain-like_sf"/>
</dbReference>
<feature type="compositionally biased region" description="Polar residues" evidence="1">
    <location>
        <begin position="147"/>
        <end position="159"/>
    </location>
</feature>
<feature type="region of interest" description="Disordered" evidence="1">
    <location>
        <begin position="146"/>
        <end position="170"/>
    </location>
</feature>
<proteinExistence type="predicted"/>
<keyword evidence="4" id="KW-1185">Reference proteome</keyword>
<organism evidence="2">
    <name type="scientific">Acididesulfobacillus acetoxydans</name>
    <dbReference type="NCBI Taxonomy" id="1561005"/>
    <lineage>
        <taxon>Bacteria</taxon>
        <taxon>Bacillati</taxon>
        <taxon>Bacillota</taxon>
        <taxon>Clostridia</taxon>
        <taxon>Eubacteriales</taxon>
        <taxon>Peptococcaceae</taxon>
        <taxon>Acididesulfobacillus</taxon>
    </lineage>
</organism>
<reference evidence="2" key="2">
    <citation type="submission" date="2020-01" db="EMBL/GenBank/DDBJ databases">
        <authorList>
            <person name="Hornung B."/>
        </authorList>
    </citation>
    <scope>NUCLEOTIDE SEQUENCE</scope>
    <source>
        <strain evidence="2">PacBioINE</strain>
    </source>
</reference>